<name>A0A1N7S2Q3_9BURK</name>
<dbReference type="STRING" id="1247936.BN2475_310123"/>
<protein>
    <submittedName>
        <fullName evidence="1">Uncharacterized protein</fullName>
    </submittedName>
</protein>
<accession>A0A1N7S2Q3</accession>
<organism evidence="1 2">
    <name type="scientific">Paraburkholderia ribeironis</name>
    <dbReference type="NCBI Taxonomy" id="1247936"/>
    <lineage>
        <taxon>Bacteria</taxon>
        <taxon>Pseudomonadati</taxon>
        <taxon>Pseudomonadota</taxon>
        <taxon>Betaproteobacteria</taxon>
        <taxon>Burkholderiales</taxon>
        <taxon>Burkholderiaceae</taxon>
        <taxon>Paraburkholderia</taxon>
    </lineage>
</organism>
<evidence type="ECO:0000313" key="2">
    <source>
        <dbReference type="Proteomes" id="UP000187012"/>
    </source>
</evidence>
<reference evidence="1 2" key="1">
    <citation type="submission" date="2016-12" db="EMBL/GenBank/DDBJ databases">
        <authorList>
            <person name="Song W.-J."/>
            <person name="Kurnit D.M."/>
        </authorList>
    </citation>
    <scope>NUCLEOTIDE SEQUENCE [LARGE SCALE GENOMIC DNA]</scope>
    <source>
        <strain evidence="1 2">STM7296</strain>
    </source>
</reference>
<dbReference type="EMBL" id="CYGX02000031">
    <property type="protein sequence ID" value="SIT41616.1"/>
    <property type="molecule type" value="Genomic_DNA"/>
</dbReference>
<keyword evidence="2" id="KW-1185">Reference proteome</keyword>
<dbReference type="Proteomes" id="UP000187012">
    <property type="component" value="Unassembled WGS sequence"/>
</dbReference>
<gene>
    <name evidence="1" type="ORF">BN2475_310123</name>
</gene>
<sequence length="80" mass="8589">MTNRLECGRSRANDSGRVGPAIAALADGGDDDAHRRISAEYCTGLYSILARPAERLSAISRPARACVGGRKFSHQTSERN</sequence>
<evidence type="ECO:0000313" key="1">
    <source>
        <dbReference type="EMBL" id="SIT41616.1"/>
    </source>
</evidence>
<dbReference type="AlphaFoldDB" id="A0A1N7S2Q3"/>
<proteinExistence type="predicted"/>